<comment type="caution">
    <text evidence="3">The sequence shown here is derived from an EMBL/GenBank/DDBJ whole genome shotgun (WGS) entry which is preliminary data.</text>
</comment>
<dbReference type="Gramene" id="Psat01G0194900-T1">
    <property type="protein sequence ID" value="KAI5443106.1"/>
    <property type="gene ID" value="KIW84_011949"/>
</dbReference>
<evidence type="ECO:0000259" key="2">
    <source>
        <dbReference type="Pfam" id="PF26130"/>
    </source>
</evidence>
<name>A0A9D5BGF1_PEA</name>
<dbReference type="Proteomes" id="UP001058974">
    <property type="component" value="Chromosome 1"/>
</dbReference>
<proteinExistence type="predicted"/>
<evidence type="ECO:0000313" key="4">
    <source>
        <dbReference type="Proteomes" id="UP001058974"/>
    </source>
</evidence>
<dbReference type="EMBL" id="JAMSHJ010000001">
    <property type="protein sequence ID" value="KAI5443106.1"/>
    <property type="molecule type" value="Genomic_DNA"/>
</dbReference>
<accession>A0A9D5BGF1</accession>
<feature type="region of interest" description="Disordered" evidence="1">
    <location>
        <begin position="97"/>
        <end position="121"/>
    </location>
</feature>
<dbReference type="Pfam" id="PF26130">
    <property type="entry name" value="PB1-like"/>
    <property type="match status" value="1"/>
</dbReference>
<dbReference type="InterPro" id="IPR058594">
    <property type="entry name" value="PB1-like_dom_pln"/>
</dbReference>
<evidence type="ECO:0000256" key="1">
    <source>
        <dbReference type="SAM" id="MobiDB-lite"/>
    </source>
</evidence>
<organism evidence="3 4">
    <name type="scientific">Pisum sativum</name>
    <name type="common">Garden pea</name>
    <name type="synonym">Lathyrus oleraceus</name>
    <dbReference type="NCBI Taxonomy" id="3888"/>
    <lineage>
        <taxon>Eukaryota</taxon>
        <taxon>Viridiplantae</taxon>
        <taxon>Streptophyta</taxon>
        <taxon>Embryophyta</taxon>
        <taxon>Tracheophyta</taxon>
        <taxon>Spermatophyta</taxon>
        <taxon>Magnoliopsida</taxon>
        <taxon>eudicotyledons</taxon>
        <taxon>Gunneridae</taxon>
        <taxon>Pentapetalae</taxon>
        <taxon>rosids</taxon>
        <taxon>fabids</taxon>
        <taxon>Fabales</taxon>
        <taxon>Fabaceae</taxon>
        <taxon>Papilionoideae</taxon>
        <taxon>50 kb inversion clade</taxon>
        <taxon>NPAAA clade</taxon>
        <taxon>Hologalegina</taxon>
        <taxon>IRL clade</taxon>
        <taxon>Fabeae</taxon>
        <taxon>Lathyrus</taxon>
    </lineage>
</organism>
<sequence>MFLRDCLVYYTRGHEHEVEIDPDRWSLFEATSIVKEITDIEHSEYWLRWYNNDAYRYSRMVSDSDAEKVYQYAMEMKSIMQVYVEHKGNVQEVEVSDVQEDEVGDVQEDDVEDSGSSEDIDFEVDGLSFDDSEDERALGLDDFFEDQGITSEVKVAAKKHKLTLKKVTIVVDNAGSSRGVDNEMNINYASEELGSSDPNASDEENDP</sequence>
<reference evidence="3 4" key="1">
    <citation type="journal article" date="2022" name="Nat. Genet.">
        <title>Improved pea reference genome and pan-genome highlight genomic features and evolutionary characteristics.</title>
        <authorList>
            <person name="Yang T."/>
            <person name="Liu R."/>
            <person name="Luo Y."/>
            <person name="Hu S."/>
            <person name="Wang D."/>
            <person name="Wang C."/>
            <person name="Pandey M.K."/>
            <person name="Ge S."/>
            <person name="Xu Q."/>
            <person name="Li N."/>
            <person name="Li G."/>
            <person name="Huang Y."/>
            <person name="Saxena R.K."/>
            <person name="Ji Y."/>
            <person name="Li M."/>
            <person name="Yan X."/>
            <person name="He Y."/>
            <person name="Liu Y."/>
            <person name="Wang X."/>
            <person name="Xiang C."/>
            <person name="Varshney R.K."/>
            <person name="Ding H."/>
            <person name="Gao S."/>
            <person name="Zong X."/>
        </authorList>
    </citation>
    <scope>NUCLEOTIDE SEQUENCE [LARGE SCALE GENOMIC DNA]</scope>
    <source>
        <strain evidence="3 4">cv. Zhongwan 6</strain>
    </source>
</reference>
<protein>
    <recommendedName>
        <fullName evidence="2">PB1-like domain-containing protein</fullName>
    </recommendedName>
</protein>
<keyword evidence="4" id="KW-1185">Reference proteome</keyword>
<evidence type="ECO:0000313" key="3">
    <source>
        <dbReference type="EMBL" id="KAI5443106.1"/>
    </source>
</evidence>
<feature type="region of interest" description="Disordered" evidence="1">
    <location>
        <begin position="176"/>
        <end position="207"/>
    </location>
</feature>
<gene>
    <name evidence="3" type="ORF">KIW84_011949</name>
</gene>
<dbReference type="AlphaFoldDB" id="A0A9D5BGF1"/>
<feature type="domain" description="PB1-like" evidence="2">
    <location>
        <begin position="8"/>
        <end position="86"/>
    </location>
</feature>